<dbReference type="GeneID" id="72191084"/>
<dbReference type="RefSeq" id="WP_248654203.1">
    <property type="nucleotide sequence ID" value="NZ_CP096658.1"/>
</dbReference>
<evidence type="ECO:0000313" key="3">
    <source>
        <dbReference type="EMBL" id="UPV99712.1"/>
    </source>
</evidence>
<feature type="region of interest" description="Disordered" evidence="1">
    <location>
        <begin position="125"/>
        <end position="145"/>
    </location>
</feature>
<proteinExistence type="predicted"/>
<feature type="transmembrane region" description="Helical" evidence="2">
    <location>
        <begin position="42"/>
        <end position="59"/>
    </location>
</feature>
<feature type="compositionally biased region" description="Basic and acidic residues" evidence="1">
    <location>
        <begin position="80"/>
        <end position="95"/>
    </location>
</feature>
<reference evidence="3" key="1">
    <citation type="submission" date="2022-04" db="EMBL/GenBank/DDBJ databases">
        <title>Diverse halophilic archaea isolated from saline environments.</title>
        <authorList>
            <person name="Cui H.-L."/>
        </authorList>
    </citation>
    <scope>NUCLEOTIDE SEQUENCE</scope>
    <source>
        <strain evidence="3">XZYJT40</strain>
    </source>
</reference>
<feature type="compositionally biased region" description="Basic and acidic residues" evidence="1">
    <location>
        <begin position="210"/>
        <end position="221"/>
    </location>
</feature>
<gene>
    <name evidence="3" type="ORF">M0R88_14475</name>
</gene>
<keyword evidence="2" id="KW-0472">Membrane</keyword>
<feature type="region of interest" description="Disordered" evidence="1">
    <location>
        <begin position="62"/>
        <end position="95"/>
    </location>
</feature>
<feature type="compositionally biased region" description="Basic and acidic residues" evidence="1">
    <location>
        <begin position="131"/>
        <end position="142"/>
    </location>
</feature>
<name>A0A8U0IFG0_9EURY</name>
<accession>A0A8U0IFG0</accession>
<dbReference type="Proteomes" id="UP000830434">
    <property type="component" value="Chromosome"/>
</dbReference>
<dbReference type="InterPro" id="IPR055693">
    <property type="entry name" value="DUF7269"/>
</dbReference>
<keyword evidence="4" id="KW-1185">Reference proteome</keyword>
<evidence type="ECO:0000256" key="2">
    <source>
        <dbReference type="SAM" id="Phobius"/>
    </source>
</evidence>
<feature type="region of interest" description="Disordered" evidence="1">
    <location>
        <begin position="194"/>
        <end position="228"/>
    </location>
</feature>
<keyword evidence="2" id="KW-1133">Transmembrane helix</keyword>
<organism evidence="3 4">
    <name type="scientific">Halorussus gelatinilyticus</name>
    <dbReference type="NCBI Taxonomy" id="2937524"/>
    <lineage>
        <taxon>Archaea</taxon>
        <taxon>Methanobacteriati</taxon>
        <taxon>Methanobacteriota</taxon>
        <taxon>Stenosarchaea group</taxon>
        <taxon>Halobacteria</taxon>
        <taxon>Halobacteriales</taxon>
        <taxon>Haladaptataceae</taxon>
        <taxon>Halorussus</taxon>
    </lineage>
</organism>
<protein>
    <submittedName>
        <fullName evidence="3">Uncharacterized protein</fullName>
    </submittedName>
</protein>
<dbReference type="EMBL" id="CP096658">
    <property type="protein sequence ID" value="UPV99712.1"/>
    <property type="molecule type" value="Genomic_DNA"/>
</dbReference>
<dbReference type="AlphaFoldDB" id="A0A8U0IFG0"/>
<dbReference type="KEGG" id="haxz:M0R88_14475"/>
<evidence type="ECO:0000256" key="1">
    <source>
        <dbReference type="SAM" id="MobiDB-lite"/>
    </source>
</evidence>
<evidence type="ECO:0000313" key="4">
    <source>
        <dbReference type="Proteomes" id="UP000830434"/>
    </source>
</evidence>
<sequence>MRARVLGGLGALATLLAAGVVLAPGLTDPVSAALSVVRSQDPQRLLLVLGLVVGSYAAWTARARSPERAPTEGPAARFAGGDRPESASAADRTRTGGTFDERVAAACDGDERALRAVRSNLASAATSAHARAADRPPERAESAVETGAWTDDRTAAAFLAGESGPDFSLVARLRSWLDPAAERRRRVERTVEAVGRALDEETGATGSSERVADDALADSERASAGGEA</sequence>
<dbReference type="Pfam" id="PF23933">
    <property type="entry name" value="DUF7269"/>
    <property type="match status" value="1"/>
</dbReference>
<keyword evidence="2" id="KW-0812">Transmembrane</keyword>